<name>A0A7W3LXU7_ACTNM</name>
<keyword evidence="3" id="KW-1185">Reference proteome</keyword>
<dbReference type="Proteomes" id="UP000572680">
    <property type="component" value="Unassembled WGS sequence"/>
</dbReference>
<sequence length="119" mass="12978">MTVTTETTAVVRRYIEIWNERDAARRAAAMEAALTGDSVYSDPDYEGLQGHAALSEAIDRAQERFGDLRFELGEVLGAHHGHVLFTWRLGAPGAEPAATGYDAAEIAADGRLRRVVGFF</sequence>
<dbReference type="InterPro" id="IPR037401">
    <property type="entry name" value="SnoaL-like"/>
</dbReference>
<proteinExistence type="predicted"/>
<evidence type="ECO:0000313" key="3">
    <source>
        <dbReference type="Proteomes" id="UP000572680"/>
    </source>
</evidence>
<feature type="domain" description="SnoaL-like" evidence="1">
    <location>
        <begin position="11"/>
        <end position="114"/>
    </location>
</feature>
<accession>A0A7W3LXU7</accession>
<dbReference type="Gene3D" id="3.10.450.50">
    <property type="match status" value="1"/>
</dbReference>
<dbReference type="AlphaFoldDB" id="A0A7W3LXU7"/>
<organism evidence="2 3">
    <name type="scientific">Actinomadura namibiensis</name>
    <dbReference type="NCBI Taxonomy" id="182080"/>
    <lineage>
        <taxon>Bacteria</taxon>
        <taxon>Bacillati</taxon>
        <taxon>Actinomycetota</taxon>
        <taxon>Actinomycetes</taxon>
        <taxon>Streptosporangiales</taxon>
        <taxon>Thermomonosporaceae</taxon>
        <taxon>Actinomadura</taxon>
    </lineage>
</organism>
<reference evidence="2 3" key="1">
    <citation type="submission" date="2020-08" db="EMBL/GenBank/DDBJ databases">
        <title>Genomic Encyclopedia of Type Strains, Phase IV (KMG-IV): sequencing the most valuable type-strain genomes for metagenomic binning, comparative biology and taxonomic classification.</title>
        <authorList>
            <person name="Goeker M."/>
        </authorList>
    </citation>
    <scope>NUCLEOTIDE SEQUENCE [LARGE SCALE GENOMIC DNA]</scope>
    <source>
        <strain evidence="2 3">DSM 44197</strain>
    </source>
</reference>
<dbReference type="Pfam" id="PF12680">
    <property type="entry name" value="SnoaL_2"/>
    <property type="match status" value="1"/>
</dbReference>
<dbReference type="EMBL" id="JACJIA010000015">
    <property type="protein sequence ID" value="MBA8956256.1"/>
    <property type="molecule type" value="Genomic_DNA"/>
</dbReference>
<protein>
    <recommendedName>
        <fullName evidence="1">SnoaL-like domain-containing protein</fullName>
    </recommendedName>
</protein>
<comment type="caution">
    <text evidence="2">The sequence shown here is derived from an EMBL/GenBank/DDBJ whole genome shotgun (WGS) entry which is preliminary data.</text>
</comment>
<dbReference type="RefSeq" id="WP_182848196.1">
    <property type="nucleotide sequence ID" value="NZ_BAAALP010000069.1"/>
</dbReference>
<dbReference type="SUPFAM" id="SSF54427">
    <property type="entry name" value="NTF2-like"/>
    <property type="match status" value="1"/>
</dbReference>
<evidence type="ECO:0000259" key="1">
    <source>
        <dbReference type="Pfam" id="PF12680"/>
    </source>
</evidence>
<gene>
    <name evidence="2" type="ORF">HNR61_007938</name>
</gene>
<evidence type="ECO:0000313" key="2">
    <source>
        <dbReference type="EMBL" id="MBA8956256.1"/>
    </source>
</evidence>
<dbReference type="InterPro" id="IPR032710">
    <property type="entry name" value="NTF2-like_dom_sf"/>
</dbReference>